<feature type="transmembrane region" description="Helical" evidence="1">
    <location>
        <begin position="258"/>
        <end position="280"/>
    </location>
</feature>
<dbReference type="PANTHER" id="PTHR23028:SF134">
    <property type="entry name" value="PUTATIVE (AFU_ORTHOLOGUE AFUA_4G08520)-RELATED"/>
    <property type="match status" value="1"/>
</dbReference>
<gene>
    <name evidence="3" type="ORF">CCS01_18610</name>
</gene>
<feature type="transmembrane region" description="Helical" evidence="1">
    <location>
        <begin position="150"/>
        <end position="170"/>
    </location>
</feature>
<dbReference type="EMBL" id="NHRY01000204">
    <property type="protein sequence ID" value="PPQ30819.1"/>
    <property type="molecule type" value="Genomic_DNA"/>
</dbReference>
<sequence length="380" mass="42185">MRSYSKMIAATPYSISQRESIYLDFVRALAAFFVVLDHAPTLFDLPGIPRWGHQAVIVFFVLSGYVISNVADTRETNARSFLIARLARLWSVLVPAMALTVACDVVGRSLGHNPWAYAEAPIDWPLIRVGAIVTFLSESWLSIQPLSNGVVWSLCAEFWYYILFAAWTFVPPGRARKVALSIGVLLAGHKALLLSPIWLMGVGLQRSAKLRQFGGKIGVVFWGAGFLLVAWVLATHLYDPAIALMRHLVSPWIMTQLAQARVFWLDWMLGLAVALHLLGARSICNRIPLERIAAPIHWCASISFAAYLFHMPLLHFFAAFLPKDAGTLAIGLTFLVIALLGGPVEKSKRWWRWMLGWIADRLQSVASGLVLATRPNVGGR</sequence>
<proteinExistence type="predicted"/>
<feature type="domain" description="Acyltransferase 3" evidence="2">
    <location>
        <begin position="21"/>
        <end position="340"/>
    </location>
</feature>
<evidence type="ECO:0000313" key="4">
    <source>
        <dbReference type="Proteomes" id="UP000239724"/>
    </source>
</evidence>
<keyword evidence="4" id="KW-1185">Reference proteome</keyword>
<dbReference type="Pfam" id="PF01757">
    <property type="entry name" value="Acyl_transf_3"/>
    <property type="match status" value="1"/>
</dbReference>
<organism evidence="3 4">
    <name type="scientific">Rhodopila globiformis</name>
    <name type="common">Rhodopseudomonas globiformis</name>
    <dbReference type="NCBI Taxonomy" id="1071"/>
    <lineage>
        <taxon>Bacteria</taxon>
        <taxon>Pseudomonadati</taxon>
        <taxon>Pseudomonadota</taxon>
        <taxon>Alphaproteobacteria</taxon>
        <taxon>Acetobacterales</taxon>
        <taxon>Acetobacteraceae</taxon>
        <taxon>Rhodopila</taxon>
    </lineage>
</organism>
<dbReference type="AlphaFoldDB" id="A0A2S6N887"/>
<dbReference type="Proteomes" id="UP000239724">
    <property type="component" value="Unassembled WGS sequence"/>
</dbReference>
<feature type="transmembrane region" description="Helical" evidence="1">
    <location>
        <begin position="51"/>
        <end position="68"/>
    </location>
</feature>
<feature type="transmembrane region" description="Helical" evidence="1">
    <location>
        <begin position="89"/>
        <end position="110"/>
    </location>
</feature>
<evidence type="ECO:0000256" key="1">
    <source>
        <dbReference type="SAM" id="Phobius"/>
    </source>
</evidence>
<feature type="transmembrane region" description="Helical" evidence="1">
    <location>
        <begin position="217"/>
        <end position="238"/>
    </location>
</feature>
<name>A0A2S6N887_RHOGL</name>
<dbReference type="InterPro" id="IPR050879">
    <property type="entry name" value="Acyltransferase_3"/>
</dbReference>
<comment type="caution">
    <text evidence="3">The sequence shown here is derived from an EMBL/GenBank/DDBJ whole genome shotgun (WGS) entry which is preliminary data.</text>
</comment>
<protein>
    <recommendedName>
        <fullName evidence="2">Acyltransferase 3 domain-containing protein</fullName>
    </recommendedName>
</protein>
<feature type="transmembrane region" description="Helical" evidence="1">
    <location>
        <begin position="325"/>
        <end position="344"/>
    </location>
</feature>
<feature type="transmembrane region" description="Helical" evidence="1">
    <location>
        <begin position="182"/>
        <end position="205"/>
    </location>
</feature>
<keyword evidence="1" id="KW-1133">Transmembrane helix</keyword>
<evidence type="ECO:0000313" key="3">
    <source>
        <dbReference type="EMBL" id="PPQ30819.1"/>
    </source>
</evidence>
<keyword evidence="1" id="KW-0812">Transmembrane</keyword>
<feature type="transmembrane region" description="Helical" evidence="1">
    <location>
        <begin position="122"/>
        <end position="143"/>
    </location>
</feature>
<dbReference type="InterPro" id="IPR002656">
    <property type="entry name" value="Acyl_transf_3_dom"/>
</dbReference>
<evidence type="ECO:0000259" key="2">
    <source>
        <dbReference type="Pfam" id="PF01757"/>
    </source>
</evidence>
<feature type="transmembrane region" description="Helical" evidence="1">
    <location>
        <begin position="21"/>
        <end position="39"/>
    </location>
</feature>
<feature type="transmembrane region" description="Helical" evidence="1">
    <location>
        <begin position="292"/>
        <end position="313"/>
    </location>
</feature>
<dbReference type="PANTHER" id="PTHR23028">
    <property type="entry name" value="ACETYLTRANSFERASE"/>
    <property type="match status" value="1"/>
</dbReference>
<accession>A0A2S6N887</accession>
<dbReference type="GO" id="GO:0016747">
    <property type="term" value="F:acyltransferase activity, transferring groups other than amino-acyl groups"/>
    <property type="evidence" value="ECO:0007669"/>
    <property type="project" value="InterPro"/>
</dbReference>
<reference evidence="3 4" key="1">
    <citation type="journal article" date="2018" name="Arch. Microbiol.">
        <title>New insights into the metabolic potential of the phototrophic purple bacterium Rhodopila globiformis DSM 161(T) from its draft genome sequence and evidence for a vanadium-dependent nitrogenase.</title>
        <authorList>
            <person name="Imhoff J.F."/>
            <person name="Rahn T."/>
            <person name="Kunzel S."/>
            <person name="Neulinger S.C."/>
        </authorList>
    </citation>
    <scope>NUCLEOTIDE SEQUENCE [LARGE SCALE GENOMIC DNA]</scope>
    <source>
        <strain evidence="3 4">DSM 161</strain>
    </source>
</reference>
<keyword evidence="1" id="KW-0472">Membrane</keyword>